<evidence type="ECO:0000256" key="1">
    <source>
        <dbReference type="SAM" id="SignalP"/>
    </source>
</evidence>
<keyword evidence="3" id="KW-1185">Reference proteome</keyword>
<evidence type="ECO:0008006" key="4">
    <source>
        <dbReference type="Google" id="ProtNLM"/>
    </source>
</evidence>
<reference evidence="2 3" key="1">
    <citation type="submission" date="2023-09" db="EMBL/GenBank/DDBJ databases">
        <title>Nesidiocoris tenuis whole genome shotgun sequence.</title>
        <authorList>
            <person name="Shibata T."/>
            <person name="Shimoda M."/>
            <person name="Kobayashi T."/>
            <person name="Uehara T."/>
        </authorList>
    </citation>
    <scope>NUCLEOTIDE SEQUENCE [LARGE SCALE GENOMIC DNA]</scope>
    <source>
        <strain evidence="2 3">Japan</strain>
    </source>
</reference>
<feature type="signal peptide" evidence="1">
    <location>
        <begin position="1"/>
        <end position="17"/>
    </location>
</feature>
<feature type="chain" id="PRO_5047317796" description="Attacin C-terminal domain-containing protein" evidence="1">
    <location>
        <begin position="18"/>
        <end position="329"/>
    </location>
</feature>
<dbReference type="EMBL" id="AP028909">
    <property type="protein sequence ID" value="BES89347.1"/>
    <property type="molecule type" value="Genomic_DNA"/>
</dbReference>
<evidence type="ECO:0000313" key="3">
    <source>
        <dbReference type="Proteomes" id="UP001307889"/>
    </source>
</evidence>
<accession>A0ABN7AG88</accession>
<sequence length="329" mass="34518">MKEFVFLILCLVAGACSAPYSEYIPSLVELQGHFNSDKVGSTGGNVALKSGPVDIIVSRDSSGAVAGGLGLTQLGELDFGLFGKVSVQASSTLDGMYHALMDTQISTGKNSFNPLTLMVTRGRDGTQYAGMTDLGYVGGSVVASTAASTNPTFEIHLNTDGWVTCKVGGKIADNKFVMDSYVAGIDVGLLSGAATWDGNMALQDYEIGGSLGLVYGSVKQTKTDNGFVKSYKRGLSLGVLNSDLLTDSNDQTTLASVVDLGVIKIKHMTSSGKQSGKGSLEFSNYGLDYEVDEDGFKIGGGRFQVGTSLVEIHRDSNGQYQVSVKRGMA</sequence>
<keyword evidence="1" id="KW-0732">Signal</keyword>
<name>A0ABN7AG88_9HEMI</name>
<proteinExistence type="predicted"/>
<evidence type="ECO:0000313" key="2">
    <source>
        <dbReference type="EMBL" id="BES89347.1"/>
    </source>
</evidence>
<organism evidence="2 3">
    <name type="scientific">Nesidiocoris tenuis</name>
    <dbReference type="NCBI Taxonomy" id="355587"/>
    <lineage>
        <taxon>Eukaryota</taxon>
        <taxon>Metazoa</taxon>
        <taxon>Ecdysozoa</taxon>
        <taxon>Arthropoda</taxon>
        <taxon>Hexapoda</taxon>
        <taxon>Insecta</taxon>
        <taxon>Pterygota</taxon>
        <taxon>Neoptera</taxon>
        <taxon>Paraneoptera</taxon>
        <taxon>Hemiptera</taxon>
        <taxon>Heteroptera</taxon>
        <taxon>Panheteroptera</taxon>
        <taxon>Cimicomorpha</taxon>
        <taxon>Miridae</taxon>
        <taxon>Dicyphina</taxon>
        <taxon>Nesidiocoris</taxon>
    </lineage>
</organism>
<dbReference type="Proteomes" id="UP001307889">
    <property type="component" value="Chromosome 1"/>
</dbReference>
<gene>
    <name evidence="2" type="ORF">NTJ_02154</name>
</gene>
<dbReference type="PROSITE" id="PS51257">
    <property type="entry name" value="PROKAR_LIPOPROTEIN"/>
    <property type="match status" value="1"/>
</dbReference>
<protein>
    <recommendedName>
        <fullName evidence="4">Attacin C-terminal domain-containing protein</fullName>
    </recommendedName>
</protein>